<name>A0A2V2N3L9_9EURY</name>
<dbReference type="InterPro" id="IPR012349">
    <property type="entry name" value="Split_barrel_FMN-bd"/>
</dbReference>
<keyword evidence="6" id="KW-1185">Reference proteome</keyword>
<dbReference type="Pfam" id="PF01613">
    <property type="entry name" value="Flavin_Reduct"/>
    <property type="match status" value="1"/>
</dbReference>
<dbReference type="InterPro" id="IPR052174">
    <property type="entry name" value="Flavoredoxin"/>
</dbReference>
<comment type="cofactor">
    <cofactor evidence="1">
        <name>FMN</name>
        <dbReference type="ChEBI" id="CHEBI:58210"/>
    </cofactor>
</comment>
<sequence length="189" mass="20642">MEKVMIGKMPAGAFPIIVVGSMVNGKPNYNTLGCYGLISPAPPTVYIKSVKQHYTNVGIRESGWFSVNLPSADQARKTDYVGLVSGYDTDKSDAFTPFFSSAGNAPMIEECPVNILCKVIQTVYMPTQENAEIFIGEVEEVYIKKECMIDGNIDLNMIKPLMITGTQYIEVTGTPAGAAWNIGKELIEK</sequence>
<reference evidence="5 6" key="1">
    <citation type="submission" date="2018-05" db="EMBL/GenBank/DDBJ databases">
        <title>Draft genome of Methanospirillum lacunae Ki8-1.</title>
        <authorList>
            <person name="Dueholm M.S."/>
            <person name="Nielsen P.H."/>
            <person name="Bakmann L.F."/>
            <person name="Otzen D.E."/>
        </authorList>
    </citation>
    <scope>NUCLEOTIDE SEQUENCE [LARGE SCALE GENOMIC DNA]</scope>
    <source>
        <strain evidence="5 6">Ki8-1</strain>
    </source>
</reference>
<dbReference type="SUPFAM" id="SSF50475">
    <property type="entry name" value="FMN-binding split barrel"/>
    <property type="match status" value="1"/>
</dbReference>
<protein>
    <submittedName>
        <fullName evidence="5">Flavin reductase family protein</fullName>
    </submittedName>
</protein>
<evidence type="ECO:0000259" key="4">
    <source>
        <dbReference type="SMART" id="SM00903"/>
    </source>
</evidence>
<dbReference type="PANTHER" id="PTHR43567">
    <property type="entry name" value="FLAVOREDOXIN-RELATED-RELATED"/>
    <property type="match status" value="1"/>
</dbReference>
<accession>A0A2V2N3L9</accession>
<dbReference type="EMBL" id="QGMY01000001">
    <property type="protein sequence ID" value="PWR74752.1"/>
    <property type="molecule type" value="Genomic_DNA"/>
</dbReference>
<evidence type="ECO:0000313" key="6">
    <source>
        <dbReference type="Proteomes" id="UP000245657"/>
    </source>
</evidence>
<proteinExistence type="inferred from homology"/>
<evidence type="ECO:0000313" key="5">
    <source>
        <dbReference type="EMBL" id="PWR74752.1"/>
    </source>
</evidence>
<comment type="similarity">
    <text evidence="3">Belongs to the flavoredoxin family.</text>
</comment>
<evidence type="ECO:0000256" key="2">
    <source>
        <dbReference type="ARBA" id="ARBA00022630"/>
    </source>
</evidence>
<dbReference type="Proteomes" id="UP000245657">
    <property type="component" value="Unassembled WGS sequence"/>
</dbReference>
<evidence type="ECO:0000256" key="1">
    <source>
        <dbReference type="ARBA" id="ARBA00001917"/>
    </source>
</evidence>
<dbReference type="RefSeq" id="WP_109966951.1">
    <property type="nucleotide sequence ID" value="NZ_CP176093.1"/>
</dbReference>
<dbReference type="GeneID" id="97548833"/>
<dbReference type="AlphaFoldDB" id="A0A2V2N3L9"/>
<keyword evidence="2" id="KW-0285">Flavoprotein</keyword>
<organism evidence="5 6">
    <name type="scientific">Methanospirillum lacunae</name>
    <dbReference type="NCBI Taxonomy" id="668570"/>
    <lineage>
        <taxon>Archaea</taxon>
        <taxon>Methanobacteriati</taxon>
        <taxon>Methanobacteriota</taxon>
        <taxon>Stenosarchaea group</taxon>
        <taxon>Methanomicrobia</taxon>
        <taxon>Methanomicrobiales</taxon>
        <taxon>Methanospirillaceae</taxon>
        <taxon>Methanospirillum</taxon>
    </lineage>
</organism>
<dbReference type="Gene3D" id="2.30.110.10">
    <property type="entry name" value="Electron Transport, Fmn-binding Protein, Chain A"/>
    <property type="match status" value="1"/>
</dbReference>
<dbReference type="PANTHER" id="PTHR43567:SF1">
    <property type="entry name" value="FLAVOREDOXIN"/>
    <property type="match status" value="1"/>
</dbReference>
<dbReference type="SMART" id="SM00903">
    <property type="entry name" value="Flavin_Reduct"/>
    <property type="match status" value="1"/>
</dbReference>
<dbReference type="InterPro" id="IPR002563">
    <property type="entry name" value="Flavin_Rdtase-like_dom"/>
</dbReference>
<dbReference type="GO" id="GO:0010181">
    <property type="term" value="F:FMN binding"/>
    <property type="evidence" value="ECO:0007669"/>
    <property type="project" value="InterPro"/>
</dbReference>
<gene>
    <name evidence="5" type="ORF">DK846_00345</name>
</gene>
<evidence type="ECO:0000256" key="3">
    <source>
        <dbReference type="ARBA" id="ARBA00038054"/>
    </source>
</evidence>
<feature type="domain" description="Flavin reductase like" evidence="4">
    <location>
        <begin position="9"/>
        <end position="148"/>
    </location>
</feature>
<comment type="caution">
    <text evidence="5">The sequence shown here is derived from an EMBL/GenBank/DDBJ whole genome shotgun (WGS) entry which is preliminary data.</text>
</comment>